<dbReference type="EMBL" id="RSDW01000001">
    <property type="protein sequence ID" value="RSL14748.1"/>
    <property type="molecule type" value="Genomic_DNA"/>
</dbReference>
<dbReference type="Pfam" id="PF22478">
    <property type="entry name" value="DUF6982"/>
    <property type="match status" value="1"/>
</dbReference>
<proteinExistence type="predicted"/>
<reference evidence="2 3" key="1">
    <citation type="submission" date="2018-12" db="EMBL/GenBank/DDBJ databases">
        <title>Sequencing of bacterial isolates from soil warming experiment in Harvard Forest, Massachusetts, USA.</title>
        <authorList>
            <person name="Deangelis K."/>
        </authorList>
    </citation>
    <scope>NUCLEOTIDE SEQUENCE [LARGE SCALE GENOMIC DNA]</scope>
    <source>
        <strain evidence="2 3">EB153</strain>
    </source>
</reference>
<evidence type="ECO:0000313" key="2">
    <source>
        <dbReference type="EMBL" id="RSL14748.1"/>
    </source>
</evidence>
<keyword evidence="3" id="KW-1185">Reference proteome</keyword>
<organism evidence="2 3">
    <name type="scientific">Edaphobacter aggregans</name>
    <dbReference type="NCBI Taxonomy" id="570835"/>
    <lineage>
        <taxon>Bacteria</taxon>
        <taxon>Pseudomonadati</taxon>
        <taxon>Acidobacteriota</taxon>
        <taxon>Terriglobia</taxon>
        <taxon>Terriglobales</taxon>
        <taxon>Acidobacteriaceae</taxon>
        <taxon>Edaphobacter</taxon>
    </lineage>
</organism>
<dbReference type="Proteomes" id="UP000269669">
    <property type="component" value="Unassembled WGS sequence"/>
</dbReference>
<gene>
    <name evidence="2" type="ORF">EDE15_0213</name>
</gene>
<feature type="region of interest" description="Disordered" evidence="1">
    <location>
        <begin position="161"/>
        <end position="186"/>
    </location>
</feature>
<dbReference type="AlphaFoldDB" id="A0A3R9Q7T9"/>
<dbReference type="OrthoDB" id="118450at2"/>
<evidence type="ECO:0000256" key="1">
    <source>
        <dbReference type="SAM" id="MobiDB-lite"/>
    </source>
</evidence>
<protein>
    <submittedName>
        <fullName evidence="2">Uncharacterized protein</fullName>
    </submittedName>
</protein>
<comment type="caution">
    <text evidence="2">The sequence shown here is derived from an EMBL/GenBank/DDBJ whole genome shotgun (WGS) entry which is preliminary data.</text>
</comment>
<dbReference type="InterPro" id="IPR054251">
    <property type="entry name" value="DUF6982"/>
</dbReference>
<name>A0A3R9Q7T9_9BACT</name>
<sequence length="186" mass="20871">MSSAHKKVIVRRFTGETLPGYLPLTNFVRGKASERALDLLDLTGRVIPLSLNDIKHICYVRDFNLTDPSNPERLTRRTFLARPRTEGLWLRLTFRTPSPETDQLEGLAPIDATLLDDLVNDAGLFLTPPDSRSNTQRIYVPRTAIADLQLIAVITTPSRKKNLPAASVPTMQEDLFQNLPPTTRPN</sequence>
<dbReference type="RefSeq" id="WP_125483571.1">
    <property type="nucleotide sequence ID" value="NZ_RSDW01000001.1"/>
</dbReference>
<evidence type="ECO:0000313" key="3">
    <source>
        <dbReference type="Proteomes" id="UP000269669"/>
    </source>
</evidence>
<accession>A0A3R9Q7T9</accession>